<evidence type="ECO:0000256" key="10">
    <source>
        <dbReference type="HAMAP-Rule" id="MF_00463"/>
    </source>
</evidence>
<feature type="binding site" evidence="10">
    <location>
        <position position="72"/>
    </location>
    <ligand>
        <name>[4Fe-4S] cluster</name>
        <dbReference type="ChEBI" id="CHEBI:49883"/>
        <label>1</label>
    </ligand>
</feature>
<gene>
    <name evidence="10" type="primary">rnfB</name>
    <name evidence="13" type="ORF">SNR37_002679</name>
</gene>
<feature type="binding site" evidence="10">
    <location>
        <position position="55"/>
    </location>
    <ligand>
        <name>[4Fe-4S] cluster</name>
        <dbReference type="ChEBI" id="CHEBI:49883"/>
        <label>1</label>
    </ligand>
</feature>
<dbReference type="Proteomes" id="UP001310248">
    <property type="component" value="Unassembled WGS sequence"/>
</dbReference>
<keyword evidence="14" id="KW-1185">Reference proteome</keyword>
<proteinExistence type="inferred from homology"/>
<dbReference type="RefSeq" id="WP_329774606.1">
    <property type="nucleotide sequence ID" value="NZ_JAYDYW010000004.1"/>
</dbReference>
<dbReference type="PANTHER" id="PTHR43560">
    <property type="entry name" value="ION-TRANSLOCATING OXIDOREDUCTASE COMPLEX SUBUNIT B"/>
    <property type="match status" value="1"/>
</dbReference>
<evidence type="ECO:0000313" key="14">
    <source>
        <dbReference type="Proteomes" id="UP001310248"/>
    </source>
</evidence>
<dbReference type="PROSITE" id="PS00198">
    <property type="entry name" value="4FE4S_FER_1"/>
    <property type="match status" value="2"/>
</dbReference>
<comment type="subunit">
    <text evidence="10">The complex is composed of six subunits: RnfA, RnfB, RnfC, RnfD, RnfE and RnfG.</text>
</comment>
<dbReference type="Gene3D" id="3.30.70.20">
    <property type="match status" value="1"/>
</dbReference>
<dbReference type="EC" id="7.-.-.-" evidence="10"/>
<evidence type="ECO:0000256" key="9">
    <source>
        <dbReference type="ARBA" id="ARBA00023136"/>
    </source>
</evidence>
<feature type="domain" description="4Fe-4S ferredoxin-type" evidence="11">
    <location>
        <begin position="100"/>
        <end position="129"/>
    </location>
</feature>
<dbReference type="HAMAP" id="MF_00463">
    <property type="entry name" value="RsxB_RnfB"/>
    <property type="match status" value="1"/>
</dbReference>
<keyword evidence="10" id="KW-0997">Cell inner membrane</keyword>
<keyword evidence="3 10" id="KW-0479">Metal-binding</keyword>
<evidence type="ECO:0000256" key="8">
    <source>
        <dbReference type="ARBA" id="ARBA00023014"/>
    </source>
</evidence>
<dbReference type="InterPro" id="IPR017900">
    <property type="entry name" value="4Fe4S_Fe_S_CS"/>
</dbReference>
<dbReference type="SUPFAM" id="SSF54862">
    <property type="entry name" value="4Fe-4S ferredoxins"/>
    <property type="match status" value="1"/>
</dbReference>
<keyword evidence="10" id="KW-1003">Cell membrane</keyword>
<evidence type="ECO:0000259" key="12">
    <source>
        <dbReference type="PROSITE" id="PS51656"/>
    </source>
</evidence>
<comment type="caution">
    <text evidence="13">The sequence shown here is derived from an EMBL/GenBank/DDBJ whole genome shotgun (WGS) entry which is preliminary data.</text>
</comment>
<evidence type="ECO:0000313" key="13">
    <source>
        <dbReference type="EMBL" id="MEE1673265.1"/>
    </source>
</evidence>
<feature type="binding site" evidence="10">
    <location>
        <position position="109"/>
    </location>
    <ligand>
        <name>[4Fe-4S] cluster</name>
        <dbReference type="ChEBI" id="CHEBI:49883"/>
        <label>2</label>
    </ligand>
</feature>
<keyword evidence="9 10" id="KW-0472">Membrane</keyword>
<dbReference type="Pfam" id="PF04060">
    <property type="entry name" value="FeS"/>
    <property type="match status" value="1"/>
</dbReference>
<dbReference type="InterPro" id="IPR007202">
    <property type="entry name" value="4Fe-4S_dom"/>
</dbReference>
<feature type="binding site" evidence="10">
    <location>
        <position position="47"/>
    </location>
    <ligand>
        <name>[4Fe-4S] cluster</name>
        <dbReference type="ChEBI" id="CHEBI:49883"/>
        <label>1</label>
    </ligand>
</feature>
<dbReference type="PANTHER" id="PTHR43560:SF1">
    <property type="entry name" value="ION-TRANSLOCATING OXIDOREDUCTASE COMPLEX SUBUNIT B"/>
    <property type="match status" value="1"/>
</dbReference>
<feature type="binding site" evidence="10">
    <location>
        <position position="145"/>
    </location>
    <ligand>
        <name>[4Fe-4S] cluster</name>
        <dbReference type="ChEBI" id="CHEBI:49883"/>
        <label>3</label>
    </ligand>
</feature>
<dbReference type="Gene3D" id="1.10.15.40">
    <property type="entry name" value="Electron transport complex subunit B, putative Fe-S cluster"/>
    <property type="match status" value="1"/>
</dbReference>
<keyword evidence="7 10" id="KW-0408">Iron</keyword>
<dbReference type="PROSITE" id="PS51379">
    <property type="entry name" value="4FE4S_FER_2"/>
    <property type="match status" value="2"/>
</dbReference>
<dbReference type="InterPro" id="IPR017896">
    <property type="entry name" value="4Fe4S_Fe-S-bd"/>
</dbReference>
<feature type="binding site" evidence="10">
    <location>
        <position position="119"/>
    </location>
    <ligand>
        <name>[4Fe-4S] cluster</name>
        <dbReference type="ChEBI" id="CHEBI:49883"/>
        <label>3</label>
    </ligand>
</feature>
<sequence length="174" mass="18029">MIIVSIILLILIGASLGALLGWASKALKVEGDPRVDELEALLPGGQCGQCGEPGCRQAAEAMVKGDLAPTSCPPGGNALAASIASLLGVEVSNDPDAVPVVAYIDESQCSGCTRCFKACPFDAIVGASKQMHTVISQVCTGCRLCEKACPQGCLSMQAQQVQLNTWQWPKPQTA</sequence>
<organism evidence="13 14">
    <name type="scientific">Agarivorans aestuarii</name>
    <dbReference type="NCBI Taxonomy" id="1563703"/>
    <lineage>
        <taxon>Bacteria</taxon>
        <taxon>Pseudomonadati</taxon>
        <taxon>Pseudomonadota</taxon>
        <taxon>Gammaproteobacteria</taxon>
        <taxon>Alteromonadales</taxon>
        <taxon>Alteromonadaceae</taxon>
        <taxon>Agarivorans</taxon>
    </lineage>
</organism>
<feature type="domain" description="4Fe-4S" evidence="12">
    <location>
        <begin position="30"/>
        <end position="89"/>
    </location>
</feature>
<comment type="similarity">
    <text evidence="10">Belongs to the 4Fe4S bacterial-type ferredoxin family. RnfB subfamily.</text>
</comment>
<comment type="subcellular location">
    <subcellularLocation>
        <location evidence="10">Cell inner membrane</location>
    </subcellularLocation>
</comment>
<keyword evidence="6 10" id="KW-0249">Electron transport</keyword>
<feature type="binding site" evidence="10">
    <location>
        <position position="112"/>
    </location>
    <ligand>
        <name>[4Fe-4S] cluster</name>
        <dbReference type="ChEBI" id="CHEBI:49883"/>
        <label>2</label>
    </ligand>
</feature>
<dbReference type="PROSITE" id="PS51656">
    <property type="entry name" value="4FE4S"/>
    <property type="match status" value="1"/>
</dbReference>
<feature type="binding site" evidence="10">
    <location>
        <position position="139"/>
    </location>
    <ligand>
        <name>[4Fe-4S] cluster</name>
        <dbReference type="ChEBI" id="CHEBI:49883"/>
        <label>3</label>
    </ligand>
</feature>
<evidence type="ECO:0000256" key="5">
    <source>
        <dbReference type="ARBA" id="ARBA00022967"/>
    </source>
</evidence>
<feature type="binding site" evidence="10">
    <location>
        <position position="115"/>
    </location>
    <ligand>
        <name>[4Fe-4S] cluster</name>
        <dbReference type="ChEBI" id="CHEBI:49883"/>
        <label>2</label>
    </ligand>
</feature>
<evidence type="ECO:0000256" key="7">
    <source>
        <dbReference type="ARBA" id="ARBA00023004"/>
    </source>
</evidence>
<name>A0ABU7G1X1_9ALTE</name>
<evidence type="ECO:0000256" key="1">
    <source>
        <dbReference type="ARBA" id="ARBA00022448"/>
    </source>
</evidence>
<dbReference type="InterPro" id="IPR016463">
    <property type="entry name" value="RnfB/RsxB_Proteobac"/>
</dbReference>
<keyword evidence="5 10" id="KW-1278">Translocase</keyword>
<reference evidence="13 14" key="2">
    <citation type="submission" date="2023-12" db="EMBL/GenBank/DDBJ databases">
        <authorList>
            <consortium name="Cladostephus spongiosus"/>
            <person name="Lorente B."/>
            <person name="Cabral C."/>
            <person name="Frias J."/>
            <person name="Faria J."/>
            <person name="Toubarro D."/>
        </authorList>
    </citation>
    <scope>NUCLEOTIDE SEQUENCE [LARGE SCALE GENOMIC DNA]</scope>
    <source>
        <strain evidence="13 14">ZMCS4</strain>
    </source>
</reference>
<dbReference type="PIRSF" id="PIRSF005784">
    <property type="entry name" value="Elect_transpt_RnfB"/>
    <property type="match status" value="1"/>
</dbReference>
<feature type="binding site" evidence="10">
    <location>
        <position position="142"/>
    </location>
    <ligand>
        <name>[4Fe-4S] cluster</name>
        <dbReference type="ChEBI" id="CHEBI:49883"/>
        <label>3</label>
    </ligand>
</feature>
<dbReference type="NCBIfam" id="TIGR01944">
    <property type="entry name" value="rnfB"/>
    <property type="match status" value="1"/>
</dbReference>
<keyword evidence="4 10" id="KW-0677">Repeat</keyword>
<feature type="domain" description="4Fe-4S ferredoxin-type" evidence="11">
    <location>
        <begin position="130"/>
        <end position="159"/>
    </location>
</feature>
<dbReference type="Pfam" id="PF14697">
    <property type="entry name" value="Fer4_21"/>
    <property type="match status" value="1"/>
</dbReference>
<dbReference type="EMBL" id="JAYDYW010000004">
    <property type="protein sequence ID" value="MEE1673265.1"/>
    <property type="molecule type" value="Genomic_DNA"/>
</dbReference>
<evidence type="ECO:0000256" key="4">
    <source>
        <dbReference type="ARBA" id="ARBA00022737"/>
    </source>
</evidence>
<comment type="caution">
    <text evidence="10">Lacks conserved residue(s) required for the propagation of feature annotation.</text>
</comment>
<evidence type="ECO:0000256" key="2">
    <source>
        <dbReference type="ARBA" id="ARBA00022485"/>
    </source>
</evidence>
<feature type="region of interest" description="Hydrophobic" evidence="10">
    <location>
        <begin position="1"/>
        <end position="24"/>
    </location>
</feature>
<comment type="cofactor">
    <cofactor evidence="10">
        <name>[4Fe-4S] cluster</name>
        <dbReference type="ChEBI" id="CHEBI:49883"/>
    </cofactor>
    <text evidence="10">Binds 3 [4Fe-4S] clusters.</text>
</comment>
<reference evidence="14" key="1">
    <citation type="submission" date="2023-07" db="EMBL/GenBank/DDBJ databases">
        <title>Draft genome sequence of Agarivorans aestuarii strain ZMCS4, a CAZymes producing bacteria isolated from the marine brown algae Clodostephus spongiosus.</title>
        <authorList>
            <person name="Lorente B."/>
            <person name="Cabral C."/>
            <person name="Frias J."/>
            <person name="Faria J."/>
            <person name="Toubarro D."/>
        </authorList>
    </citation>
    <scope>NUCLEOTIDE SEQUENCE [LARGE SCALE GENOMIC DNA]</scope>
    <source>
        <strain evidence="14">ZMCS4</strain>
    </source>
</reference>
<evidence type="ECO:0000256" key="6">
    <source>
        <dbReference type="ARBA" id="ARBA00022982"/>
    </source>
</evidence>
<dbReference type="InterPro" id="IPR050395">
    <property type="entry name" value="4Fe4S_Ferredoxin_RnfB"/>
</dbReference>
<comment type="function">
    <text evidence="10">Part of a membrane-bound complex that couples electron transfer with translocation of ions across the membrane.</text>
</comment>
<keyword evidence="2 10" id="KW-0004">4Fe-4S</keyword>
<protein>
    <recommendedName>
        <fullName evidence="10">Ion-translocating oxidoreductase complex subunit B</fullName>
        <ecNumber evidence="10">7.-.-.-</ecNumber>
    </recommendedName>
    <alternativeName>
        <fullName evidence="10">Rnf electron transport complex subunit B</fullName>
    </alternativeName>
</protein>
<accession>A0ABU7G1X1</accession>
<evidence type="ECO:0000256" key="3">
    <source>
        <dbReference type="ARBA" id="ARBA00022723"/>
    </source>
</evidence>
<dbReference type="InterPro" id="IPR010207">
    <property type="entry name" value="Elect_transpt_cplx_RnfB/RsxB"/>
</dbReference>
<evidence type="ECO:0000259" key="11">
    <source>
        <dbReference type="PROSITE" id="PS51379"/>
    </source>
</evidence>
<feature type="binding site" evidence="10">
    <location>
        <position position="149"/>
    </location>
    <ligand>
        <name>[4Fe-4S] cluster</name>
        <dbReference type="ChEBI" id="CHEBI:49883"/>
        <label>2</label>
    </ligand>
</feature>
<keyword evidence="1 10" id="KW-0813">Transport</keyword>
<feature type="binding site" evidence="10">
    <location>
        <position position="50"/>
    </location>
    <ligand>
        <name>[4Fe-4S] cluster</name>
        <dbReference type="ChEBI" id="CHEBI:49883"/>
        <label>1</label>
    </ligand>
</feature>
<keyword evidence="8 10" id="KW-0411">Iron-sulfur</keyword>